<dbReference type="AlphaFoldDB" id="A0A8S1YLQ7"/>
<reference evidence="4" key="1">
    <citation type="submission" date="2021-01" db="EMBL/GenBank/DDBJ databases">
        <authorList>
            <consortium name="Genoscope - CEA"/>
            <person name="William W."/>
        </authorList>
    </citation>
    <scope>NUCLEOTIDE SEQUENCE</scope>
</reference>
<keyword evidence="1" id="KW-0677">Repeat</keyword>
<organism evidence="4 5">
    <name type="scientific">Paramecium octaurelia</name>
    <dbReference type="NCBI Taxonomy" id="43137"/>
    <lineage>
        <taxon>Eukaryota</taxon>
        <taxon>Sar</taxon>
        <taxon>Alveolata</taxon>
        <taxon>Ciliophora</taxon>
        <taxon>Intramacronucleata</taxon>
        <taxon>Oligohymenophorea</taxon>
        <taxon>Peniculida</taxon>
        <taxon>Parameciidae</taxon>
        <taxon>Paramecium</taxon>
    </lineage>
</organism>
<comment type="caution">
    <text evidence="4">The sequence shown here is derived from an EMBL/GenBank/DDBJ whole genome shotgun (WGS) entry which is preliminary data.</text>
</comment>
<protein>
    <recommendedName>
        <fullName evidence="6">Tetratricopeptide repeat protein</fullName>
    </recommendedName>
</protein>
<keyword evidence="2 3" id="KW-0802">TPR repeat</keyword>
<dbReference type="Pfam" id="PF13414">
    <property type="entry name" value="TPR_11"/>
    <property type="match status" value="1"/>
</dbReference>
<dbReference type="PANTHER" id="PTHR44943:SF4">
    <property type="entry name" value="TPR REPEAT-CONTAINING PROTEIN MJ0798"/>
    <property type="match status" value="1"/>
</dbReference>
<accession>A0A8S1YLQ7</accession>
<sequence>MIQPISINHKEEKVWYDKGSALADINQFQEAIQCFNEGTSINPKYDLALISKGNALTKLEQYQDAINCYTEAIYINPKSETAWSGKECALGSLYQFNEAIECFKQAISINPKFADAWNWKEKLNQYQEAIECYNEAISVNLNLILFGRIRQLNVTIAINPKSDQCWNNEGNALRNQNNIKKQLNITTKQQLLTLNQISVGIIRGMHQEVQNNMKMQLNVTMKQQLLILNLILFGRIRVKHHQFILFYMVLYDLNQYEQAIACYDRATSINPKFDGAFVDKGLILQKQQKNMDALTIFDQALKINPTAHRLGYKAYSLFSQEQFLDIIELLQKLNTFILLHRKWVWVRMLIQKGNYQSYEALSYSYIK</sequence>
<evidence type="ECO:0000313" key="4">
    <source>
        <dbReference type="EMBL" id="CAD8214468.1"/>
    </source>
</evidence>
<dbReference type="Pfam" id="PF00515">
    <property type="entry name" value="TPR_1"/>
    <property type="match status" value="1"/>
</dbReference>
<name>A0A8S1YLQ7_PAROT</name>
<feature type="repeat" description="TPR" evidence="3">
    <location>
        <begin position="274"/>
        <end position="307"/>
    </location>
</feature>
<dbReference type="Proteomes" id="UP000683925">
    <property type="component" value="Unassembled WGS sequence"/>
</dbReference>
<feature type="repeat" description="TPR" evidence="3">
    <location>
        <begin position="80"/>
        <end position="113"/>
    </location>
</feature>
<dbReference type="InterPro" id="IPR019734">
    <property type="entry name" value="TPR_rpt"/>
</dbReference>
<feature type="repeat" description="TPR" evidence="3">
    <location>
        <begin position="12"/>
        <end position="45"/>
    </location>
</feature>
<dbReference type="EMBL" id="CAJJDP010000182">
    <property type="protein sequence ID" value="CAD8214468.1"/>
    <property type="molecule type" value="Genomic_DNA"/>
</dbReference>
<dbReference type="Pfam" id="PF13181">
    <property type="entry name" value="TPR_8"/>
    <property type="match status" value="3"/>
</dbReference>
<dbReference type="PANTHER" id="PTHR44943">
    <property type="entry name" value="CELLULOSE SYNTHASE OPERON PROTEIN C"/>
    <property type="match status" value="1"/>
</dbReference>
<dbReference type="PROSITE" id="PS50005">
    <property type="entry name" value="TPR"/>
    <property type="match status" value="4"/>
</dbReference>
<dbReference type="SMART" id="SM00028">
    <property type="entry name" value="TPR"/>
    <property type="match status" value="6"/>
</dbReference>
<evidence type="ECO:0008006" key="6">
    <source>
        <dbReference type="Google" id="ProtNLM"/>
    </source>
</evidence>
<gene>
    <name evidence="4" type="ORF">POCTA_138.1.T1780022</name>
</gene>
<feature type="repeat" description="TPR" evidence="3">
    <location>
        <begin position="46"/>
        <end position="79"/>
    </location>
</feature>
<keyword evidence="5" id="KW-1185">Reference proteome</keyword>
<evidence type="ECO:0000313" key="5">
    <source>
        <dbReference type="Proteomes" id="UP000683925"/>
    </source>
</evidence>
<evidence type="ECO:0000256" key="1">
    <source>
        <dbReference type="ARBA" id="ARBA00022737"/>
    </source>
</evidence>
<proteinExistence type="predicted"/>
<evidence type="ECO:0000256" key="2">
    <source>
        <dbReference type="ARBA" id="ARBA00022803"/>
    </source>
</evidence>
<evidence type="ECO:0000256" key="3">
    <source>
        <dbReference type="PROSITE-ProRule" id="PRU00339"/>
    </source>
</evidence>
<dbReference type="InterPro" id="IPR051685">
    <property type="entry name" value="Ycf3/AcsC/BcsC/TPR_MFPF"/>
</dbReference>